<dbReference type="EMBL" id="KZ397676">
    <property type="protein sequence ID" value="PIO54372.1"/>
    <property type="molecule type" value="Genomic_DNA"/>
</dbReference>
<dbReference type="OrthoDB" id="430340at2759"/>
<dbReference type="Proteomes" id="UP000230423">
    <property type="component" value="Unassembled WGS sequence"/>
</dbReference>
<dbReference type="AlphaFoldDB" id="A0A2G9TA12"/>
<reference evidence="1 2" key="1">
    <citation type="submission" date="2015-09" db="EMBL/GenBank/DDBJ databases">
        <title>Draft genome of the parasitic nematode Teladorsagia circumcincta isolate WARC Sus (inbred).</title>
        <authorList>
            <person name="Mitreva M."/>
        </authorList>
    </citation>
    <scope>NUCLEOTIDE SEQUENCE [LARGE SCALE GENOMIC DNA]</scope>
    <source>
        <strain evidence="1 2">S</strain>
    </source>
</reference>
<proteinExistence type="predicted"/>
<accession>A0A2G9TA12</accession>
<sequence>FVPTFFGQESLVFPPLTDEQLRNLNVVLAVNPSGKDGVIFETARRPSLAGEDPAILTRTPNIEHRARIDHGLVVYEFDVGYGQGA</sequence>
<name>A0A2G9TA12_TELCI</name>
<protein>
    <submittedName>
        <fullName evidence="1">Uncharacterized protein</fullName>
    </submittedName>
</protein>
<organism evidence="1 2">
    <name type="scientific">Teladorsagia circumcincta</name>
    <name type="common">Brown stomach worm</name>
    <name type="synonym">Ostertagia circumcincta</name>
    <dbReference type="NCBI Taxonomy" id="45464"/>
    <lineage>
        <taxon>Eukaryota</taxon>
        <taxon>Metazoa</taxon>
        <taxon>Ecdysozoa</taxon>
        <taxon>Nematoda</taxon>
        <taxon>Chromadorea</taxon>
        <taxon>Rhabditida</taxon>
        <taxon>Rhabditina</taxon>
        <taxon>Rhabditomorpha</taxon>
        <taxon>Strongyloidea</taxon>
        <taxon>Trichostrongylidae</taxon>
        <taxon>Teladorsagia</taxon>
    </lineage>
</organism>
<gene>
    <name evidence="1" type="ORF">TELCIR_24266</name>
</gene>
<feature type="non-terminal residue" evidence="1">
    <location>
        <position position="1"/>
    </location>
</feature>
<evidence type="ECO:0000313" key="1">
    <source>
        <dbReference type="EMBL" id="PIO54372.1"/>
    </source>
</evidence>
<keyword evidence="2" id="KW-1185">Reference proteome</keyword>
<evidence type="ECO:0000313" key="2">
    <source>
        <dbReference type="Proteomes" id="UP000230423"/>
    </source>
</evidence>